<dbReference type="AlphaFoldDB" id="A0A0A9EAR9"/>
<name>A0A0A9EAR9_ARUDO</name>
<accession>A0A0A9EAR9</accession>
<reference evidence="1" key="2">
    <citation type="journal article" date="2015" name="Data Brief">
        <title>Shoot transcriptome of the giant reed, Arundo donax.</title>
        <authorList>
            <person name="Barrero R.A."/>
            <person name="Guerrero F.D."/>
            <person name="Moolhuijzen P."/>
            <person name="Goolsby J.A."/>
            <person name="Tidwell J."/>
            <person name="Bellgard S.E."/>
            <person name="Bellgard M.I."/>
        </authorList>
    </citation>
    <scope>NUCLEOTIDE SEQUENCE</scope>
    <source>
        <tissue evidence="1">Shoot tissue taken approximately 20 cm above the soil surface</tissue>
    </source>
</reference>
<reference evidence="1" key="1">
    <citation type="submission" date="2014-09" db="EMBL/GenBank/DDBJ databases">
        <authorList>
            <person name="Magalhaes I.L.F."/>
            <person name="Oliveira U."/>
            <person name="Santos F.R."/>
            <person name="Vidigal T.H.D.A."/>
            <person name="Brescovit A.D."/>
            <person name="Santos A.J."/>
        </authorList>
    </citation>
    <scope>NUCLEOTIDE SEQUENCE</scope>
    <source>
        <tissue evidence="1">Shoot tissue taken approximately 20 cm above the soil surface</tissue>
    </source>
</reference>
<protein>
    <submittedName>
        <fullName evidence="1">Uncharacterized protein</fullName>
    </submittedName>
</protein>
<dbReference type="EMBL" id="GBRH01200031">
    <property type="protein sequence ID" value="JAD97864.1"/>
    <property type="molecule type" value="Transcribed_RNA"/>
</dbReference>
<organism evidence="1">
    <name type="scientific">Arundo donax</name>
    <name type="common">Giant reed</name>
    <name type="synonym">Donax arundinaceus</name>
    <dbReference type="NCBI Taxonomy" id="35708"/>
    <lineage>
        <taxon>Eukaryota</taxon>
        <taxon>Viridiplantae</taxon>
        <taxon>Streptophyta</taxon>
        <taxon>Embryophyta</taxon>
        <taxon>Tracheophyta</taxon>
        <taxon>Spermatophyta</taxon>
        <taxon>Magnoliopsida</taxon>
        <taxon>Liliopsida</taxon>
        <taxon>Poales</taxon>
        <taxon>Poaceae</taxon>
        <taxon>PACMAD clade</taxon>
        <taxon>Arundinoideae</taxon>
        <taxon>Arundineae</taxon>
        <taxon>Arundo</taxon>
    </lineage>
</organism>
<evidence type="ECO:0000313" key="1">
    <source>
        <dbReference type="EMBL" id="JAD97864.1"/>
    </source>
</evidence>
<sequence>MKKLAIYLILLPLHFL</sequence>
<proteinExistence type="predicted"/>